<dbReference type="Gene3D" id="2.60.120.10">
    <property type="entry name" value="Jelly Rolls"/>
    <property type="match status" value="1"/>
</dbReference>
<dbReference type="PROSITE" id="PS01124">
    <property type="entry name" value="HTH_ARAC_FAMILY_2"/>
    <property type="match status" value="1"/>
</dbReference>
<evidence type="ECO:0000313" key="7">
    <source>
        <dbReference type="Proteomes" id="UP000282311"/>
    </source>
</evidence>
<accession>A0A3B0BEA6</accession>
<dbReference type="Gene3D" id="1.10.10.60">
    <property type="entry name" value="Homeodomain-like"/>
    <property type="match status" value="2"/>
</dbReference>
<feature type="region of interest" description="Disordered" evidence="4">
    <location>
        <begin position="1"/>
        <end position="22"/>
    </location>
</feature>
<comment type="caution">
    <text evidence="6">The sequence shown here is derived from an EMBL/GenBank/DDBJ whole genome shotgun (WGS) entry which is preliminary data.</text>
</comment>
<gene>
    <name evidence="6" type="ORF">D7M11_29915</name>
</gene>
<dbReference type="InterPro" id="IPR013096">
    <property type="entry name" value="Cupin_2"/>
</dbReference>
<dbReference type="InterPro" id="IPR018060">
    <property type="entry name" value="HTH_AraC"/>
</dbReference>
<keyword evidence="1" id="KW-0805">Transcription regulation</keyword>
<dbReference type="Proteomes" id="UP000282311">
    <property type="component" value="Unassembled WGS sequence"/>
</dbReference>
<dbReference type="GO" id="GO:0003700">
    <property type="term" value="F:DNA-binding transcription factor activity"/>
    <property type="evidence" value="ECO:0007669"/>
    <property type="project" value="InterPro"/>
</dbReference>
<dbReference type="CDD" id="cd02208">
    <property type="entry name" value="cupin_RmlC-like"/>
    <property type="match status" value="1"/>
</dbReference>
<evidence type="ECO:0000259" key="5">
    <source>
        <dbReference type="PROSITE" id="PS01124"/>
    </source>
</evidence>
<protein>
    <submittedName>
        <fullName evidence="6">AraC family transcriptional regulator</fullName>
    </submittedName>
</protein>
<dbReference type="SUPFAM" id="SSF46689">
    <property type="entry name" value="Homeodomain-like"/>
    <property type="match status" value="2"/>
</dbReference>
<dbReference type="PRINTS" id="PR00032">
    <property type="entry name" value="HTHARAC"/>
</dbReference>
<dbReference type="PANTHER" id="PTHR43280:SF28">
    <property type="entry name" value="HTH-TYPE TRANSCRIPTIONAL ACTIVATOR RHAS"/>
    <property type="match status" value="1"/>
</dbReference>
<proteinExistence type="predicted"/>
<dbReference type="AlphaFoldDB" id="A0A3B0BEA6"/>
<reference evidence="6 7" key="1">
    <citation type="journal article" date="2007" name="Int. J. Syst. Evol. Microbiol.">
        <title>Paenibacillus ginsengarvi sp. nov., isolated from soil from ginseng cultivation.</title>
        <authorList>
            <person name="Yoon M.H."/>
            <person name="Ten L.N."/>
            <person name="Im W.T."/>
        </authorList>
    </citation>
    <scope>NUCLEOTIDE SEQUENCE [LARGE SCALE GENOMIC DNA]</scope>
    <source>
        <strain evidence="6 7">KCTC 13059</strain>
    </source>
</reference>
<dbReference type="PANTHER" id="PTHR43280">
    <property type="entry name" value="ARAC-FAMILY TRANSCRIPTIONAL REGULATOR"/>
    <property type="match status" value="1"/>
</dbReference>
<dbReference type="SUPFAM" id="SSF51182">
    <property type="entry name" value="RmlC-like cupins"/>
    <property type="match status" value="1"/>
</dbReference>
<dbReference type="GO" id="GO:0043565">
    <property type="term" value="F:sequence-specific DNA binding"/>
    <property type="evidence" value="ECO:0007669"/>
    <property type="project" value="InterPro"/>
</dbReference>
<evidence type="ECO:0000256" key="3">
    <source>
        <dbReference type="ARBA" id="ARBA00023163"/>
    </source>
</evidence>
<sequence>MPWEEKRNMSQPVLKQDPTKGKRFPFKTTHVVMQNNKFLVIAHWHEEPEFIRVRGGTVLVTIDNCQFTATEHDIIFVNKGQIHSVKALSGADARIEGMIFDNLFLTQPGERTDTMYLHTLYLRGHQYNLYPRSHPLWASLSECMDAAIREYAEKEMYHETIIQSHVSRMIVSILRFYWKVNLMDPAIHKLQVERQFAILAPVLDYIEEHAVEPLYLNELCKLVNMSPYYFSRFFKKSMGVTLTEHITASRIRLAKKMLLNSDDTVVEIAGKTGFCDIQYFGKVFKRETGLSPSLYKKSYRQTSFDPHDD</sequence>
<keyword evidence="2" id="KW-0238">DNA-binding</keyword>
<feature type="domain" description="HTH araC/xylS-type" evidence="5">
    <location>
        <begin position="200"/>
        <end position="298"/>
    </location>
</feature>
<evidence type="ECO:0000256" key="2">
    <source>
        <dbReference type="ARBA" id="ARBA00023125"/>
    </source>
</evidence>
<name>A0A3B0BEA6_9BACL</name>
<dbReference type="InterPro" id="IPR009057">
    <property type="entry name" value="Homeodomain-like_sf"/>
</dbReference>
<dbReference type="EMBL" id="RBAH01000030">
    <property type="protein sequence ID" value="RKN70658.1"/>
    <property type="molecule type" value="Genomic_DNA"/>
</dbReference>
<keyword evidence="3" id="KW-0804">Transcription</keyword>
<evidence type="ECO:0000313" key="6">
    <source>
        <dbReference type="EMBL" id="RKN70658.1"/>
    </source>
</evidence>
<evidence type="ECO:0000256" key="4">
    <source>
        <dbReference type="SAM" id="MobiDB-lite"/>
    </source>
</evidence>
<evidence type="ECO:0000256" key="1">
    <source>
        <dbReference type="ARBA" id="ARBA00023015"/>
    </source>
</evidence>
<dbReference type="Pfam" id="PF07883">
    <property type="entry name" value="Cupin_2"/>
    <property type="match status" value="1"/>
</dbReference>
<dbReference type="InterPro" id="IPR020449">
    <property type="entry name" value="Tscrpt_reg_AraC-type_HTH"/>
</dbReference>
<dbReference type="InterPro" id="IPR011051">
    <property type="entry name" value="RmlC_Cupin_sf"/>
</dbReference>
<keyword evidence="7" id="KW-1185">Reference proteome</keyword>
<dbReference type="InterPro" id="IPR014710">
    <property type="entry name" value="RmlC-like_jellyroll"/>
</dbReference>
<organism evidence="6 7">
    <name type="scientific">Paenibacillus ginsengarvi</name>
    <dbReference type="NCBI Taxonomy" id="400777"/>
    <lineage>
        <taxon>Bacteria</taxon>
        <taxon>Bacillati</taxon>
        <taxon>Bacillota</taxon>
        <taxon>Bacilli</taxon>
        <taxon>Bacillales</taxon>
        <taxon>Paenibacillaceae</taxon>
        <taxon>Paenibacillus</taxon>
    </lineage>
</organism>
<dbReference type="SMART" id="SM00342">
    <property type="entry name" value="HTH_ARAC"/>
    <property type="match status" value="1"/>
</dbReference>
<dbReference type="Pfam" id="PF12833">
    <property type="entry name" value="HTH_18"/>
    <property type="match status" value="1"/>
</dbReference>